<evidence type="ECO:0000313" key="1">
    <source>
        <dbReference type="EMBL" id="KAF2560213.1"/>
    </source>
</evidence>
<gene>
    <name evidence="2" type="ORF">F2Q68_00008651</name>
    <name evidence="3" type="ORF">F2Q69_00020293</name>
    <name evidence="1" type="ORF">F2Q70_00015720</name>
</gene>
<dbReference type="EMBL" id="QGKX02001290">
    <property type="protein sequence ID" value="KAF3541375.1"/>
    <property type="molecule type" value="Genomic_DNA"/>
</dbReference>
<evidence type="ECO:0000313" key="2">
    <source>
        <dbReference type="EMBL" id="KAF2599863.1"/>
    </source>
</evidence>
<dbReference type="AlphaFoldDB" id="A0A8S9L2S9"/>
<proteinExistence type="predicted"/>
<comment type="caution">
    <text evidence="2">The sequence shown here is derived from an EMBL/GenBank/DDBJ whole genome shotgun (WGS) entry which is preliminary data.</text>
</comment>
<evidence type="ECO:0000313" key="4">
    <source>
        <dbReference type="Proteomes" id="UP000712281"/>
    </source>
</evidence>
<name>A0A8S9L2S9_BRACR</name>
<reference evidence="2" key="2">
    <citation type="submission" date="2019-12" db="EMBL/GenBank/DDBJ databases">
        <title>Genome sequencing and annotation of Brassica cretica.</title>
        <authorList>
            <person name="Studholme D.J."/>
            <person name="Sarris P.F."/>
        </authorList>
    </citation>
    <scope>NUCLEOTIDE SEQUENCE</scope>
    <source>
        <strain evidence="2">PFS-001/15</strain>
        <strain evidence="1">PFS-102/07</strain>
        <tissue evidence="2">Leaf</tissue>
    </source>
</reference>
<reference evidence="3" key="1">
    <citation type="submission" date="2019-12" db="EMBL/GenBank/DDBJ databases">
        <title>Genome sequencing and annotation of Brassica cretica.</title>
        <authorList>
            <person name="Studholme D.J."/>
            <person name="Sarris P."/>
        </authorList>
    </citation>
    <scope>NUCLEOTIDE SEQUENCE</scope>
    <source>
        <strain evidence="3">PFS-109/04</strain>
        <tissue evidence="3">Leaf</tissue>
    </source>
</reference>
<dbReference type="Proteomes" id="UP000712600">
    <property type="component" value="Unassembled WGS sequence"/>
</dbReference>
<dbReference type="EMBL" id="QGKW02000717">
    <property type="protein sequence ID" value="KAF2599863.1"/>
    <property type="molecule type" value="Genomic_DNA"/>
</dbReference>
<sequence>MYHKRSIYVEGFATAALGRIRGLGVRAQSCGEQVLSVNNVLISGLGLGFYIADVVQAAIYQKQKTLVDVKD</sequence>
<organism evidence="2 4">
    <name type="scientific">Brassica cretica</name>
    <name type="common">Mustard</name>
    <dbReference type="NCBI Taxonomy" id="69181"/>
    <lineage>
        <taxon>Eukaryota</taxon>
        <taxon>Viridiplantae</taxon>
        <taxon>Streptophyta</taxon>
        <taxon>Embryophyta</taxon>
        <taxon>Tracheophyta</taxon>
        <taxon>Spermatophyta</taxon>
        <taxon>Magnoliopsida</taxon>
        <taxon>eudicotyledons</taxon>
        <taxon>Gunneridae</taxon>
        <taxon>Pentapetalae</taxon>
        <taxon>rosids</taxon>
        <taxon>malvids</taxon>
        <taxon>Brassicales</taxon>
        <taxon>Brassicaceae</taxon>
        <taxon>Brassiceae</taxon>
        <taxon>Brassica</taxon>
    </lineage>
</organism>
<protein>
    <submittedName>
        <fullName evidence="2">Uncharacterized protein</fullName>
    </submittedName>
</protein>
<accession>A0A8S9L2S9</accession>
<dbReference type="EMBL" id="QGKY02001250">
    <property type="protein sequence ID" value="KAF2560213.1"/>
    <property type="molecule type" value="Genomic_DNA"/>
</dbReference>
<evidence type="ECO:0000313" key="3">
    <source>
        <dbReference type="EMBL" id="KAF3541375.1"/>
    </source>
</evidence>
<dbReference type="Proteomes" id="UP000712281">
    <property type="component" value="Unassembled WGS sequence"/>
</dbReference>